<evidence type="ECO:0000313" key="11">
    <source>
        <dbReference type="Proteomes" id="UP000243052"/>
    </source>
</evidence>
<evidence type="ECO:0000256" key="2">
    <source>
        <dbReference type="ARBA" id="ARBA00022723"/>
    </source>
</evidence>
<evidence type="ECO:0000256" key="8">
    <source>
        <dbReference type="SAM" id="MobiDB-lite"/>
    </source>
</evidence>
<dbReference type="PANTHER" id="PTHR13483:SF3">
    <property type="entry name" value="BOX C_D SNORNA PROTEIN 1"/>
    <property type="match status" value="1"/>
</dbReference>
<evidence type="ECO:0000256" key="1">
    <source>
        <dbReference type="ARBA" id="ARBA00022553"/>
    </source>
</evidence>
<keyword evidence="1" id="KW-0597">Phosphoprotein</keyword>
<reference evidence="10 11" key="1">
    <citation type="submission" date="2016-01" db="EMBL/GenBank/DDBJ databases">
        <title>Genome sequence of the yeast Holleya sinecauda.</title>
        <authorList>
            <person name="Dietrich F.S."/>
        </authorList>
    </citation>
    <scope>NUCLEOTIDE SEQUENCE [LARGE SCALE GENOMIC DNA]</scope>
    <source>
        <strain evidence="10 11">ATCC 58844</strain>
    </source>
</reference>
<name>A0A120K1B5_9SACH</name>
<protein>
    <submittedName>
        <fullName evidence="10">HBR301Cp</fullName>
    </submittedName>
</protein>
<feature type="region of interest" description="Disordered" evidence="8">
    <location>
        <begin position="290"/>
        <end position="356"/>
    </location>
</feature>
<dbReference type="Pfam" id="PF04438">
    <property type="entry name" value="zf-HIT"/>
    <property type="match status" value="1"/>
</dbReference>
<keyword evidence="11" id="KW-1185">Reference proteome</keyword>
<dbReference type="PANTHER" id="PTHR13483">
    <property type="entry name" value="BOX C_D SNORNA PROTEIN 1-RELATED"/>
    <property type="match status" value="1"/>
</dbReference>
<dbReference type="InterPro" id="IPR007529">
    <property type="entry name" value="Znf_HIT"/>
</dbReference>
<keyword evidence="2" id="KW-0479">Metal-binding</keyword>
<evidence type="ECO:0000256" key="7">
    <source>
        <dbReference type="PROSITE-ProRule" id="PRU00453"/>
    </source>
</evidence>
<dbReference type="GO" id="GO:0048254">
    <property type="term" value="P:snoRNA localization"/>
    <property type="evidence" value="ECO:0007669"/>
    <property type="project" value="TreeGrafter"/>
</dbReference>
<dbReference type="CDD" id="cd23023">
    <property type="entry name" value="zf-HIT_BCD1"/>
    <property type="match status" value="1"/>
</dbReference>
<gene>
    <name evidence="10" type="ORF">AW171_hschr21018</name>
</gene>
<organism evidence="10 11">
    <name type="scientific">Eremothecium sinecaudum</name>
    <dbReference type="NCBI Taxonomy" id="45286"/>
    <lineage>
        <taxon>Eukaryota</taxon>
        <taxon>Fungi</taxon>
        <taxon>Dikarya</taxon>
        <taxon>Ascomycota</taxon>
        <taxon>Saccharomycotina</taxon>
        <taxon>Saccharomycetes</taxon>
        <taxon>Saccharomycetales</taxon>
        <taxon>Saccharomycetaceae</taxon>
        <taxon>Eremothecium</taxon>
    </lineage>
</organism>
<accession>A0A120K1B5</accession>
<dbReference type="GO" id="GO:0005634">
    <property type="term" value="C:nucleus"/>
    <property type="evidence" value="ECO:0007669"/>
    <property type="project" value="TreeGrafter"/>
</dbReference>
<dbReference type="SUPFAM" id="SSF144232">
    <property type="entry name" value="HIT/MYND zinc finger-like"/>
    <property type="match status" value="1"/>
</dbReference>
<dbReference type="Gene3D" id="3.30.60.190">
    <property type="match status" value="1"/>
</dbReference>
<dbReference type="Proteomes" id="UP000243052">
    <property type="component" value="Chromosome ii"/>
</dbReference>
<dbReference type="InterPro" id="IPR057721">
    <property type="entry name" value="BCD1_alpha/beta"/>
</dbReference>
<dbReference type="GO" id="GO:0000492">
    <property type="term" value="P:box C/D snoRNP assembly"/>
    <property type="evidence" value="ECO:0007669"/>
    <property type="project" value="TreeGrafter"/>
</dbReference>
<dbReference type="EMBL" id="CP014242">
    <property type="protein sequence ID" value="AMD19202.1"/>
    <property type="molecule type" value="Genomic_DNA"/>
</dbReference>
<dbReference type="GO" id="GO:0008270">
    <property type="term" value="F:zinc ion binding"/>
    <property type="evidence" value="ECO:0007669"/>
    <property type="project" value="UniProtKB-UniRule"/>
</dbReference>
<dbReference type="OrthoDB" id="272357at2759"/>
<dbReference type="RefSeq" id="XP_017986198.1">
    <property type="nucleotide sequence ID" value="XM_018130709.1"/>
</dbReference>
<keyword evidence="3 7" id="KW-0863">Zinc-finger</keyword>
<dbReference type="AlphaFoldDB" id="A0A120K1B5"/>
<dbReference type="Pfam" id="PF25790">
    <property type="entry name" value="BCD1"/>
    <property type="match status" value="1"/>
</dbReference>
<evidence type="ECO:0000256" key="5">
    <source>
        <dbReference type="ARBA" id="ARBA00049598"/>
    </source>
</evidence>
<dbReference type="InterPro" id="IPR051639">
    <property type="entry name" value="BCD1"/>
</dbReference>
<comment type="function">
    <text evidence="5">Required for box C/D snoRNAs accumulation involved in snoRNA processing, snoRNA transport to the nucleolus and ribosome biogenesis.</text>
</comment>
<evidence type="ECO:0000256" key="6">
    <source>
        <dbReference type="ARBA" id="ARBA00049654"/>
    </source>
</evidence>
<sequence>MLLMEGLTGNSSCEVCNCDSFKYKCPKCLKRTCSLKCSKEHKNIDQCSGMANEPTEYVSSDALKQANTKDEMNKIVQRDYNFLNNVGRYIQVLKQDGQKITGKNFRQAVPNQVGKPQRIIRRGVKCLLLPKGMQRSLSNKSKWDKPLDTFVWSIEWVLVKDGNEAEKLTHLSHRNQEQLPLVECIGKSIFEKCMEWFGNPSALEAVGEHMVKEDRSRLLLESDIKFYTKWFPVDLETFSDSKRVVEIDPRRCIGELLKEKTVIEFPTIYVTTSKEALSKLGLTVVEENYNRDSSSSSCSDSESDTSSSEDSDDSSDSDEAPEELPVNAVPEVHTEDRSDESGDDYTPGISLDFLAD</sequence>
<comment type="similarity">
    <text evidence="6">Belongs to the BCD1 family.</text>
</comment>
<dbReference type="PROSITE" id="PS51083">
    <property type="entry name" value="ZF_HIT"/>
    <property type="match status" value="1"/>
</dbReference>
<proteinExistence type="inferred from homology"/>
<dbReference type="GO" id="GO:0070761">
    <property type="term" value="C:pre-snoRNP complex"/>
    <property type="evidence" value="ECO:0007669"/>
    <property type="project" value="TreeGrafter"/>
</dbReference>
<evidence type="ECO:0000313" key="10">
    <source>
        <dbReference type="EMBL" id="AMD19202.1"/>
    </source>
</evidence>
<feature type="compositionally biased region" description="Acidic residues" evidence="8">
    <location>
        <begin position="301"/>
        <end position="322"/>
    </location>
</feature>
<evidence type="ECO:0000256" key="4">
    <source>
        <dbReference type="ARBA" id="ARBA00022833"/>
    </source>
</evidence>
<dbReference type="GO" id="GO:0000463">
    <property type="term" value="P:maturation of LSU-rRNA from tricistronic rRNA transcript (SSU-rRNA, 5.8S rRNA, LSU-rRNA)"/>
    <property type="evidence" value="ECO:0007669"/>
    <property type="project" value="TreeGrafter"/>
</dbReference>
<keyword evidence="4" id="KW-0862">Zinc</keyword>
<dbReference type="GeneID" id="28721460"/>
<dbReference type="STRING" id="45286.A0A120K1B5"/>
<evidence type="ECO:0000256" key="3">
    <source>
        <dbReference type="ARBA" id="ARBA00022771"/>
    </source>
</evidence>
<feature type="domain" description="HIT-type" evidence="9">
    <location>
        <begin position="13"/>
        <end position="47"/>
    </location>
</feature>
<evidence type="ECO:0000259" key="9">
    <source>
        <dbReference type="PROSITE" id="PS51083"/>
    </source>
</evidence>